<sequence>MYIKFCRNYEGDKKDKVSANKSPDSKLCVLLEGEKETEVKKEEKTQVYKKMCAVLSVVCLILLLVVIYLSIKSPTGSPACPNPKPVVISQTCSEQTCQALYNFPPKVKLPCEDDWSFFKGSCYFLSTSRKNWADSQRYCTSKGGSLAVISSPEVQDFLSNQGGLMYWIGLSQSNGIWTWVNNTVPETGYWAEARQQGDCVFLQTKGNAQKNWIKGNCQQYSYFICQL</sequence>
<dbReference type="OMA" id="NFGKYTE"/>
<dbReference type="Ensembl" id="ENSTNIT00000011311.1">
    <property type="protein sequence ID" value="ENSTNIP00000011129.1"/>
    <property type="gene ID" value="ENSTNIG00000008299.1"/>
</dbReference>
<dbReference type="HOGENOM" id="CLU_049894_7_6_1"/>
<reference evidence="4" key="2">
    <citation type="submission" date="2025-08" db="UniProtKB">
        <authorList>
            <consortium name="Ensembl"/>
        </authorList>
    </citation>
    <scope>IDENTIFICATION</scope>
</reference>
<dbReference type="InterPro" id="IPR001304">
    <property type="entry name" value="C-type_lectin-like"/>
</dbReference>
<protein>
    <submittedName>
        <fullName evidence="4">Si:dkey-26c10.5</fullName>
    </submittedName>
</protein>
<dbReference type="Gene3D" id="3.10.100.10">
    <property type="entry name" value="Mannose-Binding Protein A, subunit A"/>
    <property type="match status" value="1"/>
</dbReference>
<evidence type="ECO:0000313" key="5">
    <source>
        <dbReference type="Proteomes" id="UP000007303"/>
    </source>
</evidence>
<accession>H3CS95</accession>
<evidence type="ECO:0000259" key="3">
    <source>
        <dbReference type="PROSITE" id="PS50041"/>
    </source>
</evidence>
<dbReference type="InterPro" id="IPR016186">
    <property type="entry name" value="C-type_lectin-like/link_sf"/>
</dbReference>
<dbReference type="STRING" id="99883.ENSTNIP00000011129"/>
<name>H3CS95_TETNG</name>
<keyword evidence="2" id="KW-0812">Transmembrane</keyword>
<comment type="subcellular location">
    <subcellularLocation>
        <location evidence="1">Cell membrane</location>
        <topology evidence="1">Single-pass type II membrane protein</topology>
    </subcellularLocation>
</comment>
<feature type="domain" description="C-type lectin" evidence="3">
    <location>
        <begin position="118"/>
        <end position="226"/>
    </location>
</feature>
<dbReference type="PANTHER" id="PTHR45710:SF28">
    <property type="entry name" value="C-TYPE LECTIN DOMAIN FAMILY 4 MEMBER C ISOFORM 1"/>
    <property type="match status" value="1"/>
</dbReference>
<dbReference type="InParanoid" id="H3CS95"/>
<dbReference type="InterPro" id="IPR016187">
    <property type="entry name" value="CTDL_fold"/>
</dbReference>
<dbReference type="SUPFAM" id="SSF56436">
    <property type="entry name" value="C-type lectin-like"/>
    <property type="match status" value="1"/>
</dbReference>
<reference evidence="4" key="3">
    <citation type="submission" date="2025-09" db="UniProtKB">
        <authorList>
            <consortium name="Ensembl"/>
        </authorList>
    </citation>
    <scope>IDENTIFICATION</scope>
</reference>
<keyword evidence="2" id="KW-0472">Membrane</keyword>
<dbReference type="SMART" id="SM00034">
    <property type="entry name" value="CLECT"/>
    <property type="match status" value="1"/>
</dbReference>
<evidence type="ECO:0000256" key="1">
    <source>
        <dbReference type="ARBA" id="ARBA00004401"/>
    </source>
</evidence>
<evidence type="ECO:0000313" key="4">
    <source>
        <dbReference type="Ensembl" id="ENSTNIP00000011129.1"/>
    </source>
</evidence>
<organism evidence="4 5">
    <name type="scientific">Tetraodon nigroviridis</name>
    <name type="common">Spotted green pufferfish</name>
    <name type="synonym">Chelonodon nigroviridis</name>
    <dbReference type="NCBI Taxonomy" id="99883"/>
    <lineage>
        <taxon>Eukaryota</taxon>
        <taxon>Metazoa</taxon>
        <taxon>Chordata</taxon>
        <taxon>Craniata</taxon>
        <taxon>Vertebrata</taxon>
        <taxon>Euteleostomi</taxon>
        <taxon>Actinopterygii</taxon>
        <taxon>Neopterygii</taxon>
        <taxon>Teleostei</taxon>
        <taxon>Neoteleostei</taxon>
        <taxon>Acanthomorphata</taxon>
        <taxon>Eupercaria</taxon>
        <taxon>Tetraodontiformes</taxon>
        <taxon>Tetradontoidea</taxon>
        <taxon>Tetraodontidae</taxon>
        <taxon>Tetraodon</taxon>
    </lineage>
</organism>
<keyword evidence="5" id="KW-1185">Reference proteome</keyword>
<dbReference type="InterPro" id="IPR050828">
    <property type="entry name" value="C-type_lectin/matrix_domain"/>
</dbReference>
<reference evidence="5" key="1">
    <citation type="journal article" date="2004" name="Nature">
        <title>Genome duplication in the teleost fish Tetraodon nigroviridis reveals the early vertebrate proto-karyotype.</title>
        <authorList>
            <person name="Jaillon O."/>
            <person name="Aury J.-M."/>
            <person name="Brunet F."/>
            <person name="Petit J.-L."/>
            <person name="Stange-Thomann N."/>
            <person name="Mauceli E."/>
            <person name="Bouneau L."/>
            <person name="Fischer C."/>
            <person name="Ozouf-Costaz C."/>
            <person name="Bernot A."/>
            <person name="Nicaud S."/>
            <person name="Jaffe D."/>
            <person name="Fisher S."/>
            <person name="Lutfalla G."/>
            <person name="Dossat C."/>
            <person name="Segurens B."/>
            <person name="Dasilva C."/>
            <person name="Salanoubat M."/>
            <person name="Levy M."/>
            <person name="Boudet N."/>
            <person name="Castellano S."/>
            <person name="Anthouard V."/>
            <person name="Jubin C."/>
            <person name="Castelli V."/>
            <person name="Katinka M."/>
            <person name="Vacherie B."/>
            <person name="Biemont C."/>
            <person name="Skalli Z."/>
            <person name="Cattolico L."/>
            <person name="Poulain J."/>
            <person name="De Berardinis V."/>
            <person name="Cruaud C."/>
            <person name="Duprat S."/>
            <person name="Brottier P."/>
            <person name="Coutanceau J.-P."/>
            <person name="Gouzy J."/>
            <person name="Parra G."/>
            <person name="Lardier G."/>
            <person name="Chapple C."/>
            <person name="McKernan K.J."/>
            <person name="McEwan P."/>
            <person name="Bosak S."/>
            <person name="Kellis M."/>
            <person name="Volff J.-N."/>
            <person name="Guigo R."/>
            <person name="Zody M.C."/>
            <person name="Mesirov J."/>
            <person name="Lindblad-Toh K."/>
            <person name="Birren B."/>
            <person name="Nusbaum C."/>
            <person name="Kahn D."/>
            <person name="Robinson-Rechavi M."/>
            <person name="Laudet V."/>
            <person name="Schachter V."/>
            <person name="Quetier F."/>
            <person name="Saurin W."/>
            <person name="Scarpelli C."/>
            <person name="Wincker P."/>
            <person name="Lander E.S."/>
            <person name="Weissenbach J."/>
            <person name="Roest Crollius H."/>
        </authorList>
    </citation>
    <scope>NUCLEOTIDE SEQUENCE [LARGE SCALE GENOMIC DNA]</scope>
</reference>
<dbReference type="PROSITE" id="PS50041">
    <property type="entry name" value="C_TYPE_LECTIN_2"/>
    <property type="match status" value="1"/>
</dbReference>
<keyword evidence="2" id="KW-1133">Transmembrane helix</keyword>
<evidence type="ECO:0000256" key="2">
    <source>
        <dbReference type="SAM" id="Phobius"/>
    </source>
</evidence>
<feature type="transmembrane region" description="Helical" evidence="2">
    <location>
        <begin position="51"/>
        <end position="71"/>
    </location>
</feature>
<dbReference type="GeneTree" id="ENSGT00940000166507"/>
<proteinExistence type="predicted"/>
<dbReference type="GO" id="GO:0005886">
    <property type="term" value="C:plasma membrane"/>
    <property type="evidence" value="ECO:0007669"/>
    <property type="project" value="UniProtKB-SubCell"/>
</dbReference>
<dbReference type="Proteomes" id="UP000007303">
    <property type="component" value="Unassembled WGS sequence"/>
</dbReference>
<dbReference type="AlphaFoldDB" id="H3CS95"/>
<dbReference type="Pfam" id="PF00059">
    <property type="entry name" value="Lectin_C"/>
    <property type="match status" value="1"/>
</dbReference>
<dbReference type="FunCoup" id="H3CS95">
    <property type="interactions" value="2"/>
</dbReference>
<dbReference type="PANTHER" id="PTHR45710">
    <property type="entry name" value="C-TYPE LECTIN DOMAIN-CONTAINING PROTEIN 180"/>
    <property type="match status" value="1"/>
</dbReference>